<evidence type="ECO:0000313" key="17">
    <source>
        <dbReference type="Ensembl" id="ENSCMUP00000002762.1"/>
    </source>
</evidence>
<dbReference type="PROSITE" id="PS00545">
    <property type="entry name" value="ALDOSE_1_EPIMERASE"/>
    <property type="match status" value="1"/>
</dbReference>
<evidence type="ECO:0000256" key="14">
    <source>
        <dbReference type="ARBA" id="ARBA00032729"/>
    </source>
</evidence>
<dbReference type="EC" id="5.1.3.3" evidence="8"/>
<comment type="function">
    <text evidence="15">Mutarotase that catalyzes the interconversion of beta-D-galactose and alpha-D-galactose during galactose metabolism. Beta-D-galactose is metabolized in the liver into glucose 1-phosphate, the primary metabolic fuel, by the action of four enzymes that constitute the Leloir pathway: GALM, GALK1 (galactokinase), GALT (galactose-1-phosphate uridylyltransferase) and GALE (UDP-galactose-4'-epimerase). Involved in the maintenance of the equilibrium between the beta- and alpha-anomers of galactose, therefore ensuring a sufficient supply of the alpha-anomer for GALK1. Also active on D-glucose although shows a preference for galactose over glucose.</text>
</comment>
<dbReference type="OMA" id="IYHHISR"/>
<evidence type="ECO:0000256" key="10">
    <source>
        <dbReference type="ARBA" id="ARBA00022490"/>
    </source>
</evidence>
<evidence type="ECO:0000313" key="18">
    <source>
        <dbReference type="Proteomes" id="UP000694553"/>
    </source>
</evidence>
<dbReference type="InterPro" id="IPR011013">
    <property type="entry name" value="Gal_mutarotase_sf_dom"/>
</dbReference>
<dbReference type="Gene3D" id="2.70.98.10">
    <property type="match status" value="1"/>
</dbReference>
<sequence>MLRPPNLRAGGCAARPSSARSLAPSPRHPSHCPRPPPGGCCPSVTAPGCPELRSAGHGAAPPRAGGGRRLSWLPFGAGSAPLPPPLLLPAERPSRAGLRLPPEVPVAGFLGAMTTVRREAFGRMPPEEGGGEVEKFVLQSDSVRVEILSFGCIITTLETKDRDGQFSDVVLGFDTLEGYTRKHPFFGAVVGRVANRIANGRFTLDGKEYQLFLNNGPNSLHGGAKGFDKVLWSPQVLPNGVRFFRLSPDGEEGYPGDLKVWVTYTLSGRELAINYQAQTSKTTPISLTNHSYFNLAGQGSCDIYDHEISIEADSYLPVDDTKIPTGEVAAVQGTGFDLRQPVELGKHLQKFHLDGFDHNFCLHQGQDRRLVARVFHPPTGRTMEVHTTQPGIQFYTGNNLDGSLKGKGAATYPKHSAFCLETQNWPDAVNKPHFPNVLLHPGEEYNHTTWLVFNTA</sequence>
<comment type="pathway">
    <text evidence="5">Carbohydrate metabolism; hexose metabolism.</text>
</comment>
<feature type="region of interest" description="Disordered" evidence="16">
    <location>
        <begin position="1"/>
        <end position="34"/>
    </location>
</feature>
<comment type="similarity">
    <text evidence="6">Belongs to the aldose epimerase family.</text>
</comment>
<accession>A0A8C3D7C2</accession>
<proteinExistence type="inferred from homology"/>
<dbReference type="PANTHER" id="PTHR10091">
    <property type="entry name" value="ALDOSE-1-EPIMERASE"/>
    <property type="match status" value="1"/>
</dbReference>
<comment type="catalytic activity">
    <reaction evidence="2">
        <text>alpha-D-galactose = beta-D-galactose</text>
        <dbReference type="Rhea" id="RHEA:28675"/>
        <dbReference type="ChEBI" id="CHEBI:27667"/>
        <dbReference type="ChEBI" id="CHEBI:28061"/>
        <dbReference type="EC" id="5.1.3.3"/>
    </reaction>
    <physiologicalReaction direction="right-to-left" evidence="2">
        <dbReference type="Rhea" id="RHEA:28677"/>
    </physiologicalReaction>
</comment>
<keyword evidence="12" id="KW-0413">Isomerase</keyword>
<evidence type="ECO:0000256" key="8">
    <source>
        <dbReference type="ARBA" id="ARBA00013185"/>
    </source>
</evidence>
<gene>
    <name evidence="17" type="primary">GALM</name>
</gene>
<evidence type="ECO:0000256" key="1">
    <source>
        <dbReference type="ARBA" id="ARBA00001614"/>
    </source>
</evidence>
<dbReference type="InterPro" id="IPR008183">
    <property type="entry name" value="Aldose_1/G6P_1-epimerase"/>
</dbReference>
<evidence type="ECO:0000256" key="13">
    <source>
        <dbReference type="ARBA" id="ARBA00023277"/>
    </source>
</evidence>
<dbReference type="InterPro" id="IPR014718">
    <property type="entry name" value="GH-type_carb-bd"/>
</dbReference>
<dbReference type="GO" id="GO:0006006">
    <property type="term" value="P:glucose metabolic process"/>
    <property type="evidence" value="ECO:0007669"/>
    <property type="project" value="TreeGrafter"/>
</dbReference>
<evidence type="ECO:0000256" key="12">
    <source>
        <dbReference type="ARBA" id="ARBA00023235"/>
    </source>
</evidence>
<dbReference type="SUPFAM" id="SSF74650">
    <property type="entry name" value="Galactose mutarotase-like"/>
    <property type="match status" value="1"/>
</dbReference>
<comment type="subunit">
    <text evidence="7">Monomer.</text>
</comment>
<evidence type="ECO:0000256" key="6">
    <source>
        <dbReference type="ARBA" id="ARBA00006206"/>
    </source>
</evidence>
<comment type="subcellular location">
    <subcellularLocation>
        <location evidence="3">Cytoplasm</location>
    </subcellularLocation>
</comment>
<keyword evidence="13" id="KW-0119">Carbohydrate metabolism</keyword>
<keyword evidence="10" id="KW-0963">Cytoplasm</keyword>
<dbReference type="GO" id="GO:0033499">
    <property type="term" value="P:galactose catabolic process via UDP-galactose, Leloir pathway"/>
    <property type="evidence" value="ECO:0007669"/>
    <property type="project" value="TreeGrafter"/>
</dbReference>
<evidence type="ECO:0000256" key="3">
    <source>
        <dbReference type="ARBA" id="ARBA00004496"/>
    </source>
</evidence>
<dbReference type="AlphaFoldDB" id="A0A8C3D7C2"/>
<organism evidence="17 18">
    <name type="scientific">Corvus moneduloides</name>
    <name type="common">New Caledonian crow</name>
    <dbReference type="NCBI Taxonomy" id="1196302"/>
    <lineage>
        <taxon>Eukaryota</taxon>
        <taxon>Metazoa</taxon>
        <taxon>Chordata</taxon>
        <taxon>Craniata</taxon>
        <taxon>Vertebrata</taxon>
        <taxon>Euteleostomi</taxon>
        <taxon>Archelosauria</taxon>
        <taxon>Archosauria</taxon>
        <taxon>Dinosauria</taxon>
        <taxon>Saurischia</taxon>
        <taxon>Theropoda</taxon>
        <taxon>Coelurosauria</taxon>
        <taxon>Aves</taxon>
        <taxon>Neognathae</taxon>
        <taxon>Neoaves</taxon>
        <taxon>Telluraves</taxon>
        <taxon>Australaves</taxon>
        <taxon>Passeriformes</taxon>
        <taxon>Corvoidea</taxon>
        <taxon>Corvidae</taxon>
        <taxon>Corvus</taxon>
    </lineage>
</organism>
<comment type="pathway">
    <text evidence="4">Carbohydrate metabolism; galactose metabolism.</text>
</comment>
<evidence type="ECO:0000256" key="9">
    <source>
        <dbReference type="ARBA" id="ARBA00021023"/>
    </source>
</evidence>
<dbReference type="FunFam" id="2.70.98.10:FF:000003">
    <property type="entry name" value="Aldose 1-epimerase"/>
    <property type="match status" value="1"/>
</dbReference>
<evidence type="ECO:0000256" key="11">
    <source>
        <dbReference type="ARBA" id="ARBA00022553"/>
    </source>
</evidence>
<name>A0A8C3D7C2_CORMO</name>
<dbReference type="GO" id="GO:0030246">
    <property type="term" value="F:carbohydrate binding"/>
    <property type="evidence" value="ECO:0007669"/>
    <property type="project" value="InterPro"/>
</dbReference>
<reference evidence="17" key="3">
    <citation type="submission" date="2025-09" db="UniProtKB">
        <authorList>
            <consortium name="Ensembl"/>
        </authorList>
    </citation>
    <scope>IDENTIFICATION</scope>
</reference>
<dbReference type="Pfam" id="PF01263">
    <property type="entry name" value="Aldose_epim"/>
    <property type="match status" value="1"/>
</dbReference>
<dbReference type="Ensembl" id="ENSCMUT00000002999.2">
    <property type="protein sequence ID" value="ENSCMUP00000002762.1"/>
    <property type="gene ID" value="ENSCMUG00000001927.2"/>
</dbReference>
<keyword evidence="18" id="KW-1185">Reference proteome</keyword>
<dbReference type="UniPathway" id="UPA00214"/>
<evidence type="ECO:0000256" key="2">
    <source>
        <dbReference type="ARBA" id="ARBA00001712"/>
    </source>
</evidence>
<evidence type="ECO:0000256" key="4">
    <source>
        <dbReference type="ARBA" id="ARBA00004947"/>
    </source>
</evidence>
<dbReference type="CDD" id="cd09019">
    <property type="entry name" value="galactose_mutarotase_like"/>
    <property type="match status" value="1"/>
</dbReference>
<evidence type="ECO:0000256" key="15">
    <source>
        <dbReference type="ARBA" id="ARBA00045743"/>
    </source>
</evidence>
<dbReference type="InterPro" id="IPR018052">
    <property type="entry name" value="Ald1_epimerase_CS"/>
</dbReference>
<dbReference type="PANTHER" id="PTHR10091:SF0">
    <property type="entry name" value="GALACTOSE MUTAROTASE"/>
    <property type="match status" value="1"/>
</dbReference>
<keyword evidence="11" id="KW-0597">Phosphoprotein</keyword>
<reference evidence="17" key="2">
    <citation type="submission" date="2025-08" db="UniProtKB">
        <authorList>
            <consortium name="Ensembl"/>
        </authorList>
    </citation>
    <scope>IDENTIFICATION</scope>
</reference>
<dbReference type="InterPro" id="IPR047215">
    <property type="entry name" value="Galactose_mutarotase-like"/>
</dbReference>
<comment type="catalytic activity">
    <reaction evidence="1">
        <text>alpha-D-glucose = beta-D-glucose</text>
        <dbReference type="Rhea" id="RHEA:10264"/>
        <dbReference type="ChEBI" id="CHEBI:15903"/>
        <dbReference type="ChEBI" id="CHEBI:17925"/>
        <dbReference type="EC" id="5.1.3.3"/>
    </reaction>
</comment>
<evidence type="ECO:0000256" key="16">
    <source>
        <dbReference type="SAM" id="MobiDB-lite"/>
    </source>
</evidence>
<dbReference type="GO" id="GO:0004034">
    <property type="term" value="F:aldose 1-epimerase activity"/>
    <property type="evidence" value="ECO:0007669"/>
    <property type="project" value="UniProtKB-EC"/>
</dbReference>
<evidence type="ECO:0000256" key="5">
    <source>
        <dbReference type="ARBA" id="ARBA00005028"/>
    </source>
</evidence>
<dbReference type="NCBIfam" id="NF008277">
    <property type="entry name" value="PRK11055.1"/>
    <property type="match status" value="1"/>
</dbReference>
<protein>
    <recommendedName>
        <fullName evidence="9">Galactose mutarotase</fullName>
        <ecNumber evidence="8">5.1.3.3</ecNumber>
    </recommendedName>
    <alternativeName>
        <fullName evidence="14">Aldose 1-epimerase</fullName>
    </alternativeName>
</protein>
<dbReference type="GO" id="GO:0005737">
    <property type="term" value="C:cytoplasm"/>
    <property type="evidence" value="ECO:0007669"/>
    <property type="project" value="UniProtKB-SubCell"/>
</dbReference>
<reference evidence="18" key="1">
    <citation type="submission" date="2019-10" db="EMBL/GenBank/DDBJ databases">
        <title>Corvus moneduloides (New Caledonian crow) genome, bCorMon1, primary haplotype.</title>
        <authorList>
            <person name="Rutz C."/>
            <person name="Fungtammasan C."/>
            <person name="Mountcastle J."/>
            <person name="Formenti G."/>
            <person name="Chow W."/>
            <person name="Howe K."/>
            <person name="Steele M.P."/>
            <person name="Fernandes J."/>
            <person name="Gilbert M.T.P."/>
            <person name="Fedrigo O."/>
            <person name="Jarvis E.D."/>
            <person name="Gemmell N."/>
        </authorList>
    </citation>
    <scope>NUCLEOTIDE SEQUENCE [LARGE SCALE GENOMIC DNA]</scope>
</reference>
<feature type="compositionally biased region" description="Low complexity" evidence="16">
    <location>
        <begin position="13"/>
        <end position="25"/>
    </location>
</feature>
<evidence type="ECO:0000256" key="7">
    <source>
        <dbReference type="ARBA" id="ARBA00011245"/>
    </source>
</evidence>
<dbReference type="Proteomes" id="UP000694553">
    <property type="component" value="Unassembled WGS sequence"/>
</dbReference>